<dbReference type="AlphaFoldDB" id="A0A5J4VF90"/>
<evidence type="ECO:0000313" key="2">
    <source>
        <dbReference type="Proteomes" id="UP000324800"/>
    </source>
</evidence>
<dbReference type="EMBL" id="SNRW01007500">
    <property type="protein sequence ID" value="KAA6381145.1"/>
    <property type="molecule type" value="Genomic_DNA"/>
</dbReference>
<proteinExistence type="predicted"/>
<evidence type="ECO:0000313" key="1">
    <source>
        <dbReference type="EMBL" id="KAA6381145.1"/>
    </source>
</evidence>
<organism evidence="1 2">
    <name type="scientific">Streblomastix strix</name>
    <dbReference type="NCBI Taxonomy" id="222440"/>
    <lineage>
        <taxon>Eukaryota</taxon>
        <taxon>Metamonada</taxon>
        <taxon>Preaxostyla</taxon>
        <taxon>Oxymonadida</taxon>
        <taxon>Streblomastigidae</taxon>
        <taxon>Streblomastix</taxon>
    </lineage>
</organism>
<name>A0A5J4VF90_9EUKA</name>
<accession>A0A5J4VF90</accession>
<dbReference type="Proteomes" id="UP000324800">
    <property type="component" value="Unassembled WGS sequence"/>
</dbReference>
<reference evidence="1 2" key="1">
    <citation type="submission" date="2019-03" db="EMBL/GenBank/DDBJ databases">
        <title>Single cell metagenomics reveals metabolic interactions within the superorganism composed of flagellate Streblomastix strix and complex community of Bacteroidetes bacteria on its surface.</title>
        <authorList>
            <person name="Treitli S.C."/>
            <person name="Kolisko M."/>
            <person name="Husnik F."/>
            <person name="Keeling P."/>
            <person name="Hampl V."/>
        </authorList>
    </citation>
    <scope>NUCLEOTIDE SEQUENCE [LARGE SCALE GENOMIC DNA]</scope>
    <source>
        <strain evidence="1">ST1C</strain>
    </source>
</reference>
<sequence length="79" mass="9010">MLDLIDLNCQMVNVTFCDPAQLISSDALLLSSIMRENVQSASNDDISALEIIPYDEDKEIDFVPHELDQFEEEMDNFDP</sequence>
<protein>
    <submittedName>
        <fullName evidence="1">Uncharacterized protein</fullName>
    </submittedName>
</protein>
<comment type="caution">
    <text evidence="1">The sequence shown here is derived from an EMBL/GenBank/DDBJ whole genome shotgun (WGS) entry which is preliminary data.</text>
</comment>
<gene>
    <name evidence="1" type="ORF">EZS28_023327</name>
</gene>